<evidence type="ECO:0008006" key="3">
    <source>
        <dbReference type="Google" id="ProtNLM"/>
    </source>
</evidence>
<protein>
    <recommendedName>
        <fullName evidence="3">Lipoprotein</fullName>
    </recommendedName>
</protein>
<evidence type="ECO:0000313" key="2">
    <source>
        <dbReference type="Proteomes" id="UP000215155"/>
    </source>
</evidence>
<dbReference type="EMBL" id="NMPZ01000055">
    <property type="protein sequence ID" value="OXL42483.1"/>
    <property type="molecule type" value="Genomic_DNA"/>
</dbReference>
<dbReference type="RefSeq" id="WP_142990666.1">
    <property type="nucleotide sequence ID" value="NZ_NMPZ01000055.1"/>
</dbReference>
<proteinExistence type="predicted"/>
<sequence>MTKKFLSFVLTIACSLLLGSCENSEGLIVEDSKLDMSLFSQTYTIDDEGCCVLKGAKPITRGEVQSKVLNYGWKSIATYEVLANGKLSKEEFWKDMVGGSPTHYWFESSQQLVQYFYMDAKPAFCFRNVSWSYDATKGFILCGNDKSATVDQYQQILKLVESDGRTLMYTIQKIATISDGDNGYKPVYAMIVYKRLTDDELKKMQESYNYDLNADNSVPDNSKF</sequence>
<organism evidence="1 2">
    <name type="scientific">Segatella copri</name>
    <dbReference type="NCBI Taxonomy" id="165179"/>
    <lineage>
        <taxon>Bacteria</taxon>
        <taxon>Pseudomonadati</taxon>
        <taxon>Bacteroidota</taxon>
        <taxon>Bacteroidia</taxon>
        <taxon>Bacteroidales</taxon>
        <taxon>Prevotellaceae</taxon>
        <taxon>Segatella</taxon>
    </lineage>
</organism>
<dbReference type="Proteomes" id="UP000215155">
    <property type="component" value="Unassembled WGS sequence"/>
</dbReference>
<name>A0AA91TGS3_9BACT</name>
<evidence type="ECO:0000313" key="1">
    <source>
        <dbReference type="EMBL" id="OXL42483.1"/>
    </source>
</evidence>
<dbReference type="PROSITE" id="PS51257">
    <property type="entry name" value="PROKAR_LIPOPROTEIN"/>
    <property type="match status" value="1"/>
</dbReference>
<comment type="caution">
    <text evidence="1">The sequence shown here is derived from an EMBL/GenBank/DDBJ whole genome shotgun (WGS) entry which is preliminary data.</text>
</comment>
<reference evidence="1 2" key="1">
    <citation type="submission" date="2017-07" db="EMBL/GenBank/DDBJ databases">
        <title>Draft genome sequence of Prevotella copri isolated from the gut of healthy adult Indian.</title>
        <authorList>
            <person name="Das B."/>
            <person name="Bag S."/>
            <person name="Ghosh T.S."/>
        </authorList>
    </citation>
    <scope>NUCLEOTIDE SEQUENCE [LARGE SCALE GENOMIC DNA]</scope>
    <source>
        <strain evidence="1 2">Indica</strain>
    </source>
</reference>
<dbReference type="AlphaFoldDB" id="A0AA91TGS3"/>
<gene>
    <name evidence="1" type="ORF">CFT61_16240</name>
</gene>
<accession>A0AA91TGS3</accession>